<gene>
    <name evidence="2" type="ORF">C1H69_16755</name>
</gene>
<evidence type="ECO:0000313" key="3">
    <source>
        <dbReference type="Proteomes" id="UP000235803"/>
    </source>
</evidence>
<accession>A0A2N7TZJ7</accession>
<organism evidence="2 3">
    <name type="scientific">Billgrantia endophytica</name>
    <dbReference type="NCBI Taxonomy" id="2033802"/>
    <lineage>
        <taxon>Bacteria</taxon>
        <taxon>Pseudomonadati</taxon>
        <taxon>Pseudomonadota</taxon>
        <taxon>Gammaproteobacteria</taxon>
        <taxon>Oceanospirillales</taxon>
        <taxon>Halomonadaceae</taxon>
        <taxon>Billgrantia</taxon>
    </lineage>
</organism>
<dbReference type="Proteomes" id="UP000235803">
    <property type="component" value="Unassembled WGS sequence"/>
</dbReference>
<protein>
    <submittedName>
        <fullName evidence="2">Uncharacterized protein</fullName>
    </submittedName>
</protein>
<feature type="coiled-coil region" evidence="1">
    <location>
        <begin position="6"/>
        <end position="40"/>
    </location>
</feature>
<sequence>MVYEELSQLSGELEQAQQEKESLEFSLLENEEQVQDLEKQIKQNAYLNSQRSDVPADFGEDEEIVNLLIGVAADTKGPTPEECLNLLAKVYPRRLVVLPSAIESARQVSSFSQNRRLLDMLSRLVTEYLPAYMQGGDAAARSTFTNNEFAARESDTVVNNKQYLAYRVFDVDGREVEMLKHLKVGVADDPKSTIRVHFEVDQKSKRVIIGHCGTHLPLPGR</sequence>
<comment type="caution">
    <text evidence="2">The sequence shown here is derived from an EMBL/GenBank/DDBJ whole genome shotgun (WGS) entry which is preliminary data.</text>
</comment>
<name>A0A2N7TZJ7_9GAMM</name>
<evidence type="ECO:0000256" key="1">
    <source>
        <dbReference type="SAM" id="Coils"/>
    </source>
</evidence>
<keyword evidence="3" id="KW-1185">Reference proteome</keyword>
<evidence type="ECO:0000313" key="2">
    <source>
        <dbReference type="EMBL" id="PMR73617.1"/>
    </source>
</evidence>
<proteinExistence type="predicted"/>
<keyword evidence="1" id="KW-0175">Coiled coil</keyword>
<dbReference type="OrthoDB" id="6963491at2"/>
<reference evidence="2 3" key="1">
    <citation type="submission" date="2018-01" db="EMBL/GenBank/DDBJ databases">
        <title>Halomonas endophytica sp. nov., isolated from storage liquid in the stems of Populus euphratica.</title>
        <authorList>
            <person name="Chen C."/>
        </authorList>
    </citation>
    <scope>NUCLEOTIDE SEQUENCE [LARGE SCALE GENOMIC DNA]</scope>
    <source>
        <strain evidence="2 3">MC28</strain>
    </source>
</reference>
<dbReference type="AlphaFoldDB" id="A0A2N7TZJ7"/>
<dbReference type="EMBL" id="PNRF01000034">
    <property type="protein sequence ID" value="PMR73617.1"/>
    <property type="molecule type" value="Genomic_DNA"/>
</dbReference>